<evidence type="ECO:0000256" key="5">
    <source>
        <dbReference type="ARBA" id="ARBA00023239"/>
    </source>
</evidence>
<keyword evidence="8" id="KW-1185">Reference proteome</keyword>
<dbReference type="PANTHER" id="PTHR11999:SF70">
    <property type="entry name" value="MIP05841P"/>
    <property type="match status" value="1"/>
</dbReference>
<dbReference type="InterPro" id="IPR010977">
    <property type="entry name" value="Aromatic_deC"/>
</dbReference>
<evidence type="ECO:0000256" key="1">
    <source>
        <dbReference type="ARBA" id="ARBA00001933"/>
    </source>
</evidence>
<name>A0AA39IYY5_9AGAR</name>
<comment type="similarity">
    <text evidence="2 6">Belongs to the group II decarboxylase family.</text>
</comment>
<evidence type="ECO:0000256" key="3">
    <source>
        <dbReference type="ARBA" id="ARBA00022793"/>
    </source>
</evidence>
<dbReference type="GO" id="GO:0030170">
    <property type="term" value="F:pyridoxal phosphate binding"/>
    <property type="evidence" value="ECO:0007669"/>
    <property type="project" value="InterPro"/>
</dbReference>
<organism evidence="7 8">
    <name type="scientific">Armillaria borealis</name>
    <dbReference type="NCBI Taxonomy" id="47425"/>
    <lineage>
        <taxon>Eukaryota</taxon>
        <taxon>Fungi</taxon>
        <taxon>Dikarya</taxon>
        <taxon>Basidiomycota</taxon>
        <taxon>Agaricomycotina</taxon>
        <taxon>Agaricomycetes</taxon>
        <taxon>Agaricomycetidae</taxon>
        <taxon>Agaricales</taxon>
        <taxon>Marasmiineae</taxon>
        <taxon>Physalacriaceae</taxon>
        <taxon>Armillaria</taxon>
    </lineage>
</organism>
<gene>
    <name evidence="7" type="ORF">EV421DRAFT_1719650</name>
</gene>
<dbReference type="GO" id="GO:0006520">
    <property type="term" value="P:amino acid metabolic process"/>
    <property type="evidence" value="ECO:0007669"/>
    <property type="project" value="InterPro"/>
</dbReference>
<dbReference type="Pfam" id="PF00282">
    <property type="entry name" value="Pyridoxal_deC"/>
    <property type="match status" value="1"/>
</dbReference>
<dbReference type="Proteomes" id="UP001175226">
    <property type="component" value="Unassembled WGS sequence"/>
</dbReference>
<dbReference type="GO" id="GO:0016831">
    <property type="term" value="F:carboxy-lyase activity"/>
    <property type="evidence" value="ECO:0007669"/>
    <property type="project" value="UniProtKB-KW"/>
</dbReference>
<proteinExistence type="inferred from homology"/>
<keyword evidence="4 6" id="KW-0663">Pyridoxal phosphate</keyword>
<dbReference type="InterPro" id="IPR015424">
    <property type="entry name" value="PyrdxlP-dep_Trfase"/>
</dbReference>
<dbReference type="SUPFAM" id="SSF53383">
    <property type="entry name" value="PLP-dependent transferases"/>
    <property type="match status" value="1"/>
</dbReference>
<evidence type="ECO:0000256" key="4">
    <source>
        <dbReference type="ARBA" id="ARBA00022898"/>
    </source>
</evidence>
<keyword evidence="5 6" id="KW-0456">Lyase</keyword>
<evidence type="ECO:0000313" key="8">
    <source>
        <dbReference type="Proteomes" id="UP001175226"/>
    </source>
</evidence>
<dbReference type="InterPro" id="IPR002129">
    <property type="entry name" value="PyrdxlP-dep_de-COase"/>
</dbReference>
<comment type="caution">
    <text evidence="7">The sequence shown here is derived from an EMBL/GenBank/DDBJ whole genome shotgun (WGS) entry which is preliminary data.</text>
</comment>
<dbReference type="GO" id="GO:0019752">
    <property type="term" value="P:carboxylic acid metabolic process"/>
    <property type="evidence" value="ECO:0007669"/>
    <property type="project" value="InterPro"/>
</dbReference>
<protein>
    <submittedName>
        <fullName evidence="7">Pyridoxal phosphate-dependent transferase</fullName>
    </submittedName>
</protein>
<dbReference type="Gene3D" id="3.40.640.10">
    <property type="entry name" value="Type I PLP-dependent aspartate aminotransferase-like (Major domain)"/>
    <property type="match status" value="1"/>
</dbReference>
<evidence type="ECO:0000256" key="2">
    <source>
        <dbReference type="ARBA" id="ARBA00009533"/>
    </source>
</evidence>
<dbReference type="GO" id="GO:0016740">
    <property type="term" value="F:transferase activity"/>
    <property type="evidence" value="ECO:0007669"/>
    <property type="project" value="UniProtKB-KW"/>
</dbReference>
<dbReference type="InterPro" id="IPR015422">
    <property type="entry name" value="PyrdxlP-dep_Trfase_small"/>
</dbReference>
<dbReference type="Gene3D" id="3.90.1150.10">
    <property type="entry name" value="Aspartate Aminotransferase, domain 1"/>
    <property type="match status" value="1"/>
</dbReference>
<accession>A0AA39IYY5</accession>
<dbReference type="AlphaFoldDB" id="A0AA39IYY5"/>
<evidence type="ECO:0000313" key="7">
    <source>
        <dbReference type="EMBL" id="KAK0432281.1"/>
    </source>
</evidence>
<dbReference type="EMBL" id="JAUEPT010000097">
    <property type="protein sequence ID" value="KAK0432281.1"/>
    <property type="molecule type" value="Genomic_DNA"/>
</dbReference>
<dbReference type="InterPro" id="IPR015421">
    <property type="entry name" value="PyrdxlP-dep_Trfase_major"/>
</dbReference>
<comment type="cofactor">
    <cofactor evidence="1 6">
        <name>pyridoxal 5'-phosphate</name>
        <dbReference type="ChEBI" id="CHEBI:597326"/>
    </cofactor>
</comment>
<dbReference type="PANTHER" id="PTHR11999">
    <property type="entry name" value="GROUP II PYRIDOXAL-5-PHOSPHATE DECARBOXYLASE"/>
    <property type="match status" value="1"/>
</dbReference>
<sequence length="164" mass="18492">MGKRTQHQELYTNASTIETGSRRFRSLKLWFVLRSFGVQGFQQHTRKSVGPNSLFVSLAKQSDTIEILVPHSLGLTVFRVQLLSQHRHSLESLNALNMTFFSRLTARDDIYLTQALLDGVVCIRLAAGAAQTEESHIQNAFGIVVKKVTLVIDEWKQRPVQSAL</sequence>
<dbReference type="GO" id="GO:0005737">
    <property type="term" value="C:cytoplasm"/>
    <property type="evidence" value="ECO:0007669"/>
    <property type="project" value="TreeGrafter"/>
</dbReference>
<reference evidence="7" key="1">
    <citation type="submission" date="2023-06" db="EMBL/GenBank/DDBJ databases">
        <authorList>
            <consortium name="Lawrence Berkeley National Laboratory"/>
            <person name="Ahrendt S."/>
            <person name="Sahu N."/>
            <person name="Indic B."/>
            <person name="Wong-Bajracharya J."/>
            <person name="Merenyi Z."/>
            <person name="Ke H.-M."/>
            <person name="Monk M."/>
            <person name="Kocsube S."/>
            <person name="Drula E."/>
            <person name="Lipzen A."/>
            <person name="Balint B."/>
            <person name="Henrissat B."/>
            <person name="Andreopoulos B."/>
            <person name="Martin F.M."/>
            <person name="Harder C.B."/>
            <person name="Rigling D."/>
            <person name="Ford K.L."/>
            <person name="Foster G.D."/>
            <person name="Pangilinan J."/>
            <person name="Papanicolaou A."/>
            <person name="Barry K."/>
            <person name="LaButti K."/>
            <person name="Viragh M."/>
            <person name="Koriabine M."/>
            <person name="Yan M."/>
            <person name="Riley R."/>
            <person name="Champramary S."/>
            <person name="Plett K.L."/>
            <person name="Tsai I.J."/>
            <person name="Slot J."/>
            <person name="Sipos G."/>
            <person name="Plett J."/>
            <person name="Nagy L.G."/>
            <person name="Grigoriev I.V."/>
        </authorList>
    </citation>
    <scope>NUCLEOTIDE SEQUENCE</scope>
    <source>
        <strain evidence="7">FPL87.14</strain>
    </source>
</reference>
<dbReference type="PRINTS" id="PR00800">
    <property type="entry name" value="YHDCRBOXLASE"/>
</dbReference>
<keyword evidence="3" id="KW-0210">Decarboxylase</keyword>
<keyword evidence="7" id="KW-0808">Transferase</keyword>
<evidence type="ECO:0000256" key="6">
    <source>
        <dbReference type="RuleBase" id="RU000382"/>
    </source>
</evidence>